<evidence type="ECO:0000256" key="3">
    <source>
        <dbReference type="ARBA" id="ARBA00022517"/>
    </source>
</evidence>
<dbReference type="InterPro" id="IPR027417">
    <property type="entry name" value="P-loop_NTPase"/>
</dbReference>
<dbReference type="PRINTS" id="PR00326">
    <property type="entry name" value="GTP1OBG"/>
</dbReference>
<protein>
    <recommendedName>
        <fullName evidence="2">GTPase Der</fullName>
    </recommendedName>
    <alternativeName>
        <fullName evidence="7">GTP-binding protein EngA</fullName>
    </alternativeName>
</protein>
<dbReference type="SMART" id="SM00382">
    <property type="entry name" value="AAA"/>
    <property type="match status" value="2"/>
</dbReference>
<dbReference type="InterPro" id="IPR006073">
    <property type="entry name" value="GTP-bd"/>
</dbReference>
<dbReference type="NCBIfam" id="TIGR00231">
    <property type="entry name" value="small_GTP"/>
    <property type="match status" value="2"/>
</dbReference>
<keyword evidence="3" id="KW-0690">Ribosome biogenesis</keyword>
<dbReference type="NCBIfam" id="TIGR03594">
    <property type="entry name" value="GTPase_EngA"/>
    <property type="match status" value="1"/>
</dbReference>
<organism evidence="9">
    <name type="scientific">hydrothermal vent metagenome</name>
    <dbReference type="NCBI Taxonomy" id="652676"/>
    <lineage>
        <taxon>unclassified sequences</taxon>
        <taxon>metagenomes</taxon>
        <taxon>ecological metagenomes</taxon>
    </lineage>
</organism>
<sequence>MSRLPVVAVVGRPNVGKSTLVNRIVGHKAAVVDEQSGVTRDRRVFDAEWAGVEFRLIDTGGWEARPAEGIPAGIKSQTEIALSLADMAIIVADSTSDVSDDDLGIARLLQKAGLPYVLVANKVDSPKQQHNYDHLWSLGLGQPFPLSALHGRGTGDFLDAVLAEMPKIDGDDPERVPLASLAIMGRPNVGKSTLLNKLAGEDRVIVSDIPGTTRDPVNTIVDLDGEPFEIIDTAGIKRRTKISNDVEFYSTLRARDVLWQSDVALLVVDGTRGASHQEQRLAEEIVKSGTGLVILLNKWDIIDEMQRDFTEDSVADRLAFVSWAPVLRLSAETGSRIHRLPKAIRMVLEHRRFRVSTGEVNRKMREWQEIHPPPVRKGKRPRIIYSVQADVNPPTFLLYIRGGSIGVDYLRYIEGKLRNEYDFTGTPIRVVAKRRER</sequence>
<dbReference type="GO" id="GO:0043022">
    <property type="term" value="F:ribosome binding"/>
    <property type="evidence" value="ECO:0007669"/>
    <property type="project" value="TreeGrafter"/>
</dbReference>
<dbReference type="InterPro" id="IPR031166">
    <property type="entry name" value="G_ENGA"/>
</dbReference>
<dbReference type="Gene3D" id="3.30.300.20">
    <property type="match status" value="1"/>
</dbReference>
<dbReference type="CDD" id="cd01894">
    <property type="entry name" value="EngA1"/>
    <property type="match status" value="1"/>
</dbReference>
<dbReference type="InterPro" id="IPR016484">
    <property type="entry name" value="GTPase_Der"/>
</dbReference>
<dbReference type="Pfam" id="PF01926">
    <property type="entry name" value="MMR_HSR1"/>
    <property type="match status" value="2"/>
</dbReference>
<evidence type="ECO:0000256" key="1">
    <source>
        <dbReference type="ARBA" id="ARBA00008279"/>
    </source>
</evidence>
<gene>
    <name evidence="9" type="ORF">MNBD_ACTINO02-1212</name>
</gene>
<accession>A0A3B0SR73</accession>
<dbReference type="GO" id="GO:0042254">
    <property type="term" value="P:ribosome biogenesis"/>
    <property type="evidence" value="ECO:0007669"/>
    <property type="project" value="UniProtKB-KW"/>
</dbReference>
<feature type="domain" description="EngA-type G" evidence="8">
    <location>
        <begin position="5"/>
        <end position="169"/>
    </location>
</feature>
<dbReference type="InterPro" id="IPR005225">
    <property type="entry name" value="Small_GTP-bd"/>
</dbReference>
<dbReference type="HAMAP" id="MF_00195">
    <property type="entry name" value="GTPase_Der"/>
    <property type="match status" value="1"/>
</dbReference>
<dbReference type="CDD" id="cd01895">
    <property type="entry name" value="EngA2"/>
    <property type="match status" value="1"/>
</dbReference>
<dbReference type="Pfam" id="PF14714">
    <property type="entry name" value="KH_dom-like"/>
    <property type="match status" value="1"/>
</dbReference>
<dbReference type="AlphaFoldDB" id="A0A3B0SR73"/>
<evidence type="ECO:0000313" key="9">
    <source>
        <dbReference type="EMBL" id="VAV98913.1"/>
    </source>
</evidence>
<feature type="domain" description="EngA-type G" evidence="8">
    <location>
        <begin position="179"/>
        <end position="352"/>
    </location>
</feature>
<dbReference type="GO" id="GO:0005525">
    <property type="term" value="F:GTP binding"/>
    <property type="evidence" value="ECO:0007669"/>
    <property type="project" value="UniProtKB-KW"/>
</dbReference>
<keyword evidence="6" id="KW-0342">GTP-binding</keyword>
<evidence type="ECO:0000256" key="5">
    <source>
        <dbReference type="ARBA" id="ARBA00022741"/>
    </source>
</evidence>
<reference evidence="9" key="1">
    <citation type="submission" date="2018-06" db="EMBL/GenBank/DDBJ databases">
        <authorList>
            <person name="Zhirakovskaya E."/>
        </authorList>
    </citation>
    <scope>NUCLEOTIDE SEQUENCE</scope>
</reference>
<proteinExistence type="inferred from homology"/>
<dbReference type="InterPro" id="IPR032859">
    <property type="entry name" value="KH_dom-like"/>
</dbReference>
<dbReference type="PANTHER" id="PTHR43834:SF6">
    <property type="entry name" value="GTPASE DER"/>
    <property type="match status" value="1"/>
</dbReference>
<comment type="similarity">
    <text evidence="1">Belongs to the TRAFAC class TrmE-Era-EngA-EngB-Septin-like GTPase superfamily. EngA (Der) GTPase family.</text>
</comment>
<dbReference type="PROSITE" id="PS51712">
    <property type="entry name" value="G_ENGA"/>
    <property type="match status" value="2"/>
</dbReference>
<evidence type="ECO:0000256" key="4">
    <source>
        <dbReference type="ARBA" id="ARBA00022737"/>
    </source>
</evidence>
<dbReference type="Gene3D" id="3.40.50.300">
    <property type="entry name" value="P-loop containing nucleotide triphosphate hydrolases"/>
    <property type="match status" value="2"/>
</dbReference>
<evidence type="ECO:0000259" key="8">
    <source>
        <dbReference type="PROSITE" id="PS51712"/>
    </source>
</evidence>
<name>A0A3B0SR73_9ZZZZ</name>
<evidence type="ECO:0000256" key="7">
    <source>
        <dbReference type="ARBA" id="ARBA00032345"/>
    </source>
</evidence>
<dbReference type="PIRSF" id="PIRSF006485">
    <property type="entry name" value="GTP-binding_EngA"/>
    <property type="match status" value="1"/>
</dbReference>
<dbReference type="PANTHER" id="PTHR43834">
    <property type="entry name" value="GTPASE DER"/>
    <property type="match status" value="1"/>
</dbReference>
<evidence type="ECO:0000256" key="6">
    <source>
        <dbReference type="ARBA" id="ARBA00023134"/>
    </source>
</evidence>
<dbReference type="EMBL" id="UOEK01000148">
    <property type="protein sequence ID" value="VAV98913.1"/>
    <property type="molecule type" value="Genomic_DNA"/>
</dbReference>
<keyword evidence="4" id="KW-0677">Repeat</keyword>
<dbReference type="InterPro" id="IPR003593">
    <property type="entry name" value="AAA+_ATPase"/>
</dbReference>
<evidence type="ECO:0000256" key="2">
    <source>
        <dbReference type="ARBA" id="ARBA00020953"/>
    </source>
</evidence>
<dbReference type="SUPFAM" id="SSF52540">
    <property type="entry name" value="P-loop containing nucleoside triphosphate hydrolases"/>
    <property type="match status" value="2"/>
</dbReference>
<dbReference type="FunFam" id="3.40.50.300:FF:000040">
    <property type="entry name" value="GTPase Der"/>
    <property type="match status" value="1"/>
</dbReference>
<dbReference type="InterPro" id="IPR015946">
    <property type="entry name" value="KH_dom-like_a/b"/>
</dbReference>
<keyword evidence="5" id="KW-0547">Nucleotide-binding</keyword>